<protein>
    <submittedName>
        <fullName evidence="1">Uncharacterized protein</fullName>
    </submittedName>
</protein>
<accession>A0ABW3LBP4</accession>
<sequence length="43" mass="4620">METGHELAYDPKSWAAGVWTAKSDNRPATVVAGFLIDSTILSL</sequence>
<comment type="caution">
    <text evidence="1">The sequence shown here is derived from an EMBL/GenBank/DDBJ whole genome shotgun (WGS) entry which is preliminary data.</text>
</comment>
<name>A0ABW3LBP4_9BACL</name>
<reference evidence="2" key="1">
    <citation type="journal article" date="2019" name="Int. J. Syst. Evol. Microbiol.">
        <title>The Global Catalogue of Microorganisms (GCM) 10K type strain sequencing project: providing services to taxonomists for standard genome sequencing and annotation.</title>
        <authorList>
            <consortium name="The Broad Institute Genomics Platform"/>
            <consortium name="The Broad Institute Genome Sequencing Center for Infectious Disease"/>
            <person name="Wu L."/>
            <person name="Ma J."/>
        </authorList>
    </citation>
    <scope>NUCLEOTIDE SEQUENCE [LARGE SCALE GENOMIC DNA]</scope>
    <source>
        <strain evidence="2">CCUG 56756</strain>
    </source>
</reference>
<gene>
    <name evidence="1" type="ORF">ACFQ1X_05760</name>
</gene>
<dbReference type="Proteomes" id="UP001597109">
    <property type="component" value="Unassembled WGS sequence"/>
</dbReference>
<dbReference type="RefSeq" id="WP_379081722.1">
    <property type="nucleotide sequence ID" value="NZ_JBHTKI010000008.1"/>
</dbReference>
<organism evidence="1 2">
    <name type="scientific">Metaplanococcus flavidus</name>
    <dbReference type="NCBI Taxonomy" id="569883"/>
    <lineage>
        <taxon>Bacteria</taxon>
        <taxon>Bacillati</taxon>
        <taxon>Bacillota</taxon>
        <taxon>Bacilli</taxon>
        <taxon>Bacillales</taxon>
        <taxon>Caryophanaceae</taxon>
        <taxon>Metaplanococcus</taxon>
    </lineage>
</organism>
<dbReference type="EMBL" id="JBHTKI010000008">
    <property type="protein sequence ID" value="MFD1030933.1"/>
    <property type="molecule type" value="Genomic_DNA"/>
</dbReference>
<evidence type="ECO:0000313" key="1">
    <source>
        <dbReference type="EMBL" id="MFD1030933.1"/>
    </source>
</evidence>
<keyword evidence="2" id="KW-1185">Reference proteome</keyword>
<evidence type="ECO:0000313" key="2">
    <source>
        <dbReference type="Proteomes" id="UP001597109"/>
    </source>
</evidence>
<proteinExistence type="predicted"/>